<gene>
    <name evidence="1" type="ORF">LLUT_LOCUS13884</name>
</gene>
<dbReference type="AlphaFoldDB" id="A0AAV1WUY1"/>
<reference evidence="1 2" key="1">
    <citation type="submission" date="2024-03" db="EMBL/GenBank/DDBJ databases">
        <authorList>
            <person name="Martinez-Hernandez J."/>
        </authorList>
    </citation>
    <scope>NUCLEOTIDE SEQUENCE [LARGE SCALE GENOMIC DNA]</scope>
</reference>
<proteinExistence type="predicted"/>
<name>A0AAV1WUY1_LUPLU</name>
<accession>A0AAV1WUY1</accession>
<sequence>MIDSLVVREIIVFRSHKRTWFNRSNIRSSPARSTNTHKIRIRNKENRLMLYDSGKPVQNVPKKDEGKHILEQVTGNVDAAIEFVIAEQGTEHWSATSDSLPNQAANDGKKILNYLNSPHLVLQIFEAWLDVVSLAHFGTDTCACFGVLDPSLGASGSCAFNAIFPSSSKKYIYYCLHVYKKGQLCVIVFLTCTTYQNRL</sequence>
<dbReference type="Proteomes" id="UP001497480">
    <property type="component" value="Unassembled WGS sequence"/>
</dbReference>
<organism evidence="1 2">
    <name type="scientific">Lupinus luteus</name>
    <name type="common">European yellow lupine</name>
    <dbReference type="NCBI Taxonomy" id="3873"/>
    <lineage>
        <taxon>Eukaryota</taxon>
        <taxon>Viridiplantae</taxon>
        <taxon>Streptophyta</taxon>
        <taxon>Embryophyta</taxon>
        <taxon>Tracheophyta</taxon>
        <taxon>Spermatophyta</taxon>
        <taxon>Magnoliopsida</taxon>
        <taxon>eudicotyledons</taxon>
        <taxon>Gunneridae</taxon>
        <taxon>Pentapetalae</taxon>
        <taxon>rosids</taxon>
        <taxon>fabids</taxon>
        <taxon>Fabales</taxon>
        <taxon>Fabaceae</taxon>
        <taxon>Papilionoideae</taxon>
        <taxon>50 kb inversion clade</taxon>
        <taxon>genistoids sensu lato</taxon>
        <taxon>core genistoids</taxon>
        <taxon>Genisteae</taxon>
        <taxon>Lupinus</taxon>
    </lineage>
</organism>
<evidence type="ECO:0000313" key="2">
    <source>
        <dbReference type="Proteomes" id="UP001497480"/>
    </source>
</evidence>
<protein>
    <submittedName>
        <fullName evidence="1">Uncharacterized protein</fullName>
    </submittedName>
</protein>
<keyword evidence="2" id="KW-1185">Reference proteome</keyword>
<comment type="caution">
    <text evidence="1">The sequence shown here is derived from an EMBL/GenBank/DDBJ whole genome shotgun (WGS) entry which is preliminary data.</text>
</comment>
<dbReference type="EMBL" id="CAXHTB010000009">
    <property type="protein sequence ID" value="CAL0312824.1"/>
    <property type="molecule type" value="Genomic_DNA"/>
</dbReference>
<evidence type="ECO:0000313" key="1">
    <source>
        <dbReference type="EMBL" id="CAL0312824.1"/>
    </source>
</evidence>